<evidence type="ECO:0000256" key="11">
    <source>
        <dbReference type="ARBA" id="ARBA00022968"/>
    </source>
</evidence>
<keyword evidence="11" id="KW-0735">Signal-anchor</keyword>
<keyword evidence="9" id="KW-0378">Hydrolase</keyword>
<dbReference type="Pfam" id="PF01764">
    <property type="entry name" value="Lipase_3"/>
    <property type="match status" value="1"/>
</dbReference>
<dbReference type="GO" id="GO:0005775">
    <property type="term" value="C:vacuolar lumen"/>
    <property type="evidence" value="ECO:0007669"/>
    <property type="project" value="TreeGrafter"/>
</dbReference>
<comment type="similarity">
    <text evidence="4">Belongs to the AB hydrolase superfamily. Lipase family.</text>
</comment>
<comment type="subunit">
    <text evidence="5">Binds to both phosphatidylinositol (PI) and phosphatidylinositol 3,5-bisphosphate (PIP2).</text>
</comment>
<keyword evidence="20" id="KW-0732">Signal</keyword>
<dbReference type="SUPFAM" id="SSF53474">
    <property type="entry name" value="alpha/beta-Hydrolases"/>
    <property type="match status" value="1"/>
</dbReference>
<evidence type="ECO:0000256" key="4">
    <source>
        <dbReference type="ARBA" id="ARBA00010701"/>
    </source>
</evidence>
<dbReference type="EC" id="3.1.1.3" evidence="6"/>
<keyword evidence="10" id="KW-0442">Lipid degradation</keyword>
<feature type="chain" id="PRO_5034318525" description="triacylglycerol lipase" evidence="20">
    <location>
        <begin position="20"/>
        <end position="552"/>
    </location>
</feature>
<evidence type="ECO:0000313" key="23">
    <source>
        <dbReference type="Proteomes" id="UP000559256"/>
    </source>
</evidence>
<comment type="subcellular location">
    <subcellularLocation>
        <location evidence="3">Endosome</location>
        <location evidence="3">Multivesicular body membrane</location>
        <topology evidence="3">Single-pass type II membrane protein</topology>
    </subcellularLocation>
    <subcellularLocation>
        <location evidence="2">Prevacuolar compartment membrane</location>
        <topology evidence="2">Single-pass type II membrane protein</topology>
    </subcellularLocation>
</comment>
<feature type="compositionally biased region" description="Acidic residues" evidence="19">
    <location>
        <begin position="481"/>
        <end position="493"/>
    </location>
</feature>
<comment type="catalytic activity">
    <reaction evidence="1">
        <text>a triacylglycerol + H2O = a diacylglycerol + a fatty acid + H(+)</text>
        <dbReference type="Rhea" id="RHEA:12044"/>
        <dbReference type="ChEBI" id="CHEBI:15377"/>
        <dbReference type="ChEBI" id="CHEBI:15378"/>
        <dbReference type="ChEBI" id="CHEBI:17855"/>
        <dbReference type="ChEBI" id="CHEBI:18035"/>
        <dbReference type="ChEBI" id="CHEBI:28868"/>
        <dbReference type="EC" id="3.1.1.3"/>
    </reaction>
</comment>
<evidence type="ECO:0000256" key="7">
    <source>
        <dbReference type="ARBA" id="ARBA00022692"/>
    </source>
</evidence>
<dbReference type="GO" id="GO:0004620">
    <property type="term" value="F:phospholipase activity"/>
    <property type="evidence" value="ECO:0007669"/>
    <property type="project" value="TreeGrafter"/>
</dbReference>
<evidence type="ECO:0000256" key="16">
    <source>
        <dbReference type="ARBA" id="ARBA00023180"/>
    </source>
</evidence>
<evidence type="ECO:0000256" key="3">
    <source>
        <dbReference type="ARBA" id="ARBA00004343"/>
    </source>
</evidence>
<evidence type="ECO:0000256" key="20">
    <source>
        <dbReference type="SAM" id="SignalP"/>
    </source>
</evidence>
<feature type="compositionally biased region" description="Gly residues" evidence="19">
    <location>
        <begin position="500"/>
        <end position="512"/>
    </location>
</feature>
<keyword evidence="8" id="KW-0967">Endosome</keyword>
<proteinExistence type="inferred from homology"/>
<protein>
    <recommendedName>
        <fullName evidence="6">triacylglycerol lipase</fullName>
        <ecNumber evidence="6">3.1.1.3</ecNumber>
    </recommendedName>
    <alternativeName>
        <fullName evidence="18">Autophagy-related protein 15</fullName>
    </alternativeName>
</protein>
<keyword evidence="15" id="KW-0472">Membrane</keyword>
<keyword evidence="14" id="KW-0443">Lipid metabolism</keyword>
<dbReference type="PANTHER" id="PTHR47175">
    <property type="entry name" value="LIPASE ATG15-RELATED"/>
    <property type="match status" value="1"/>
</dbReference>
<comment type="caution">
    <text evidence="22">The sequence shown here is derived from an EMBL/GenBank/DDBJ whole genome shotgun (WGS) entry which is preliminary data.</text>
</comment>
<name>A0A8H5FYN2_9AGAR</name>
<evidence type="ECO:0000313" key="22">
    <source>
        <dbReference type="EMBL" id="KAF5353592.1"/>
    </source>
</evidence>
<comment type="function">
    <text evidence="17">Lipase which is essential for lysis of subvacuolar cytoplasm to vacuole targeted bodies and intravacuolar autophagic bodies. Involved in the lysis of intravacuolar multivesicular body (MVB) vesicles. The intravacuolar membrane disintegration by ATG15 is critical to life span extension.</text>
</comment>
<keyword evidence="7" id="KW-0812">Transmembrane</keyword>
<dbReference type="PANTHER" id="PTHR47175:SF2">
    <property type="entry name" value="LIPASE ATG15-RELATED"/>
    <property type="match status" value="1"/>
</dbReference>
<dbReference type="GO" id="GO:0032585">
    <property type="term" value="C:multivesicular body membrane"/>
    <property type="evidence" value="ECO:0007669"/>
    <property type="project" value="UniProtKB-SubCell"/>
</dbReference>
<dbReference type="InterPro" id="IPR050805">
    <property type="entry name" value="ATG15_Lipase"/>
</dbReference>
<evidence type="ECO:0000256" key="1">
    <source>
        <dbReference type="ARBA" id="ARBA00001024"/>
    </source>
</evidence>
<evidence type="ECO:0000256" key="17">
    <source>
        <dbReference type="ARBA" id="ARBA00024663"/>
    </source>
</evidence>
<evidence type="ECO:0000256" key="13">
    <source>
        <dbReference type="ARBA" id="ARBA00023006"/>
    </source>
</evidence>
<keyword evidence="23" id="KW-1185">Reference proteome</keyword>
<feature type="compositionally biased region" description="Basic and acidic residues" evidence="19">
    <location>
        <begin position="470"/>
        <end position="480"/>
    </location>
</feature>
<evidence type="ECO:0000256" key="14">
    <source>
        <dbReference type="ARBA" id="ARBA00023098"/>
    </source>
</evidence>
<sequence>MPNILPTALRFLLASLISTDSPTTNTLSPNTNTNPNPFTNTLTFRLAHAHALTNDSRTIFRDFKGHGRGLRHGIDSGRGGGGSGGEEPLDLEALQELYTLQTSPLLTYRPPSYAAHKALRASIATQARSRSSFAFPLSSSQSDDDDFDPSSFWLPETIPAPNVSDRYTLLTLAKMTQNAYFSPPTSGGSSSDWYDLGPEWNPNSTFSYGWEPDDDGFRGHVFVSSTNITSPLGPDGQVYPSSPELVVLTIKGTSVPWIGGGPTMKKDKLNDNLLFSCCCARVGPTWSTVCPCYDGFNKTEGSFVCRQGCVEQALMEESLFYSVGVNLYNNLTLLYPHSTIWVTGHSLGGSLASLLGQTFGAPVVAFEAPGERMASRRLHLPEVPWGGEEEDMPRSRGKGKRPSGNVVHVFNTADCTGVASTCASFGYALESRCHVGRKIVYDTVSKLGWSSNVQNHPIRVVIDNILAKNDTDWGKGKGEGEGEGGGEEGEGGENESRRAGGFGFGWPWGGGGKDGDKDEGRPAWWRDVPEVVWEDEDCEEQECMTWSFVDGP</sequence>
<reference evidence="22 23" key="1">
    <citation type="journal article" date="2020" name="ISME J.">
        <title>Uncovering the hidden diversity of litter-decomposition mechanisms in mushroom-forming fungi.</title>
        <authorList>
            <person name="Floudas D."/>
            <person name="Bentzer J."/>
            <person name="Ahren D."/>
            <person name="Johansson T."/>
            <person name="Persson P."/>
            <person name="Tunlid A."/>
        </authorList>
    </citation>
    <scope>NUCLEOTIDE SEQUENCE [LARGE SCALE GENOMIC DNA]</scope>
    <source>
        <strain evidence="22 23">CBS 291.85</strain>
    </source>
</reference>
<gene>
    <name evidence="22" type="ORF">D9758_013789</name>
</gene>
<evidence type="ECO:0000259" key="21">
    <source>
        <dbReference type="Pfam" id="PF01764"/>
    </source>
</evidence>
<dbReference type="Proteomes" id="UP000559256">
    <property type="component" value="Unassembled WGS sequence"/>
</dbReference>
<dbReference type="GO" id="GO:0034727">
    <property type="term" value="P:piecemeal microautophagy of the nucleus"/>
    <property type="evidence" value="ECO:0007669"/>
    <property type="project" value="TreeGrafter"/>
</dbReference>
<evidence type="ECO:0000256" key="2">
    <source>
        <dbReference type="ARBA" id="ARBA00004270"/>
    </source>
</evidence>
<evidence type="ECO:0000256" key="9">
    <source>
        <dbReference type="ARBA" id="ARBA00022801"/>
    </source>
</evidence>
<dbReference type="InterPro" id="IPR002921">
    <property type="entry name" value="Fungal_lipase-type"/>
</dbReference>
<keyword evidence="12" id="KW-1133">Transmembrane helix</keyword>
<dbReference type="GO" id="GO:0034496">
    <property type="term" value="P:multivesicular body membrane disassembly"/>
    <property type="evidence" value="ECO:0007669"/>
    <property type="project" value="TreeGrafter"/>
</dbReference>
<feature type="signal peptide" evidence="20">
    <location>
        <begin position="1"/>
        <end position="19"/>
    </location>
</feature>
<evidence type="ECO:0000256" key="10">
    <source>
        <dbReference type="ARBA" id="ARBA00022963"/>
    </source>
</evidence>
<keyword evidence="13" id="KW-0072">Autophagy</keyword>
<feature type="region of interest" description="Disordered" evidence="19">
    <location>
        <begin position="470"/>
        <end position="524"/>
    </location>
</feature>
<dbReference type="InterPro" id="IPR029058">
    <property type="entry name" value="AB_hydrolase_fold"/>
</dbReference>
<dbReference type="AlphaFoldDB" id="A0A8H5FYN2"/>
<feature type="domain" description="Fungal lipase-type" evidence="21">
    <location>
        <begin position="329"/>
        <end position="356"/>
    </location>
</feature>
<evidence type="ECO:0000256" key="15">
    <source>
        <dbReference type="ARBA" id="ARBA00023136"/>
    </source>
</evidence>
<organism evidence="22 23">
    <name type="scientific">Tetrapyrgos nigripes</name>
    <dbReference type="NCBI Taxonomy" id="182062"/>
    <lineage>
        <taxon>Eukaryota</taxon>
        <taxon>Fungi</taxon>
        <taxon>Dikarya</taxon>
        <taxon>Basidiomycota</taxon>
        <taxon>Agaricomycotina</taxon>
        <taxon>Agaricomycetes</taxon>
        <taxon>Agaricomycetidae</taxon>
        <taxon>Agaricales</taxon>
        <taxon>Marasmiineae</taxon>
        <taxon>Marasmiaceae</taxon>
        <taxon>Tetrapyrgos</taxon>
    </lineage>
</organism>
<dbReference type="GO" id="GO:0004806">
    <property type="term" value="F:triacylglycerol lipase activity"/>
    <property type="evidence" value="ECO:0007669"/>
    <property type="project" value="UniProtKB-EC"/>
</dbReference>
<dbReference type="GO" id="GO:0046461">
    <property type="term" value="P:neutral lipid catabolic process"/>
    <property type="evidence" value="ECO:0007669"/>
    <property type="project" value="TreeGrafter"/>
</dbReference>
<dbReference type="GO" id="GO:0006660">
    <property type="term" value="P:phosphatidylserine catabolic process"/>
    <property type="evidence" value="ECO:0007669"/>
    <property type="project" value="TreeGrafter"/>
</dbReference>
<evidence type="ECO:0000256" key="18">
    <source>
        <dbReference type="ARBA" id="ARBA00029828"/>
    </source>
</evidence>
<keyword evidence="16" id="KW-0325">Glycoprotein</keyword>
<feature type="region of interest" description="Disordered" evidence="19">
    <location>
        <begin position="384"/>
        <end position="403"/>
    </location>
</feature>
<evidence type="ECO:0000256" key="8">
    <source>
        <dbReference type="ARBA" id="ARBA00022753"/>
    </source>
</evidence>
<evidence type="ECO:0000256" key="6">
    <source>
        <dbReference type="ARBA" id="ARBA00013279"/>
    </source>
</evidence>
<dbReference type="Gene3D" id="3.40.50.1820">
    <property type="entry name" value="alpha/beta hydrolase"/>
    <property type="match status" value="1"/>
</dbReference>
<evidence type="ECO:0000256" key="5">
    <source>
        <dbReference type="ARBA" id="ARBA00011137"/>
    </source>
</evidence>
<evidence type="ECO:0000256" key="19">
    <source>
        <dbReference type="SAM" id="MobiDB-lite"/>
    </source>
</evidence>
<dbReference type="EMBL" id="JAACJM010000063">
    <property type="protein sequence ID" value="KAF5353592.1"/>
    <property type="molecule type" value="Genomic_DNA"/>
</dbReference>
<evidence type="ECO:0000256" key="12">
    <source>
        <dbReference type="ARBA" id="ARBA00022989"/>
    </source>
</evidence>
<dbReference type="OrthoDB" id="58570at2759"/>
<accession>A0A8H5FYN2</accession>